<dbReference type="GO" id="GO:0016020">
    <property type="term" value="C:membrane"/>
    <property type="evidence" value="ECO:0007669"/>
    <property type="project" value="UniProtKB-SubCell"/>
</dbReference>
<feature type="transmembrane region" description="Helical" evidence="5">
    <location>
        <begin position="20"/>
        <end position="41"/>
    </location>
</feature>
<evidence type="ECO:0000313" key="7">
    <source>
        <dbReference type="EMBL" id="KAK0404182.1"/>
    </source>
</evidence>
<name>A0AA39HE55_9BILA</name>
<keyword evidence="8" id="KW-1185">Reference proteome</keyword>
<keyword evidence="3 5" id="KW-1133">Transmembrane helix</keyword>
<evidence type="ECO:0000256" key="4">
    <source>
        <dbReference type="ARBA" id="ARBA00023136"/>
    </source>
</evidence>
<organism evidence="7 8">
    <name type="scientific">Steinernema hermaphroditum</name>
    <dbReference type="NCBI Taxonomy" id="289476"/>
    <lineage>
        <taxon>Eukaryota</taxon>
        <taxon>Metazoa</taxon>
        <taxon>Ecdysozoa</taxon>
        <taxon>Nematoda</taxon>
        <taxon>Chromadorea</taxon>
        <taxon>Rhabditida</taxon>
        <taxon>Tylenchina</taxon>
        <taxon>Panagrolaimomorpha</taxon>
        <taxon>Strongyloidoidea</taxon>
        <taxon>Steinernematidae</taxon>
        <taxon>Steinernema</taxon>
    </lineage>
</organism>
<dbReference type="Pfam" id="PF10328">
    <property type="entry name" value="7TM_GPCR_Srx"/>
    <property type="match status" value="1"/>
</dbReference>
<evidence type="ECO:0000259" key="6">
    <source>
        <dbReference type="PROSITE" id="PS50262"/>
    </source>
</evidence>
<feature type="transmembrane region" description="Helical" evidence="5">
    <location>
        <begin position="232"/>
        <end position="256"/>
    </location>
</feature>
<comment type="caution">
    <text evidence="7">The sequence shown here is derived from an EMBL/GenBank/DDBJ whole genome shotgun (WGS) entry which is preliminary data.</text>
</comment>
<dbReference type="SUPFAM" id="SSF81321">
    <property type="entry name" value="Family A G protein-coupled receptor-like"/>
    <property type="match status" value="1"/>
</dbReference>
<feature type="transmembrane region" description="Helical" evidence="5">
    <location>
        <begin position="262"/>
        <end position="287"/>
    </location>
</feature>
<dbReference type="PROSITE" id="PS50262">
    <property type="entry name" value="G_PROTEIN_RECEP_F1_2"/>
    <property type="match status" value="1"/>
</dbReference>
<dbReference type="CDD" id="cd00637">
    <property type="entry name" value="7tm_classA_rhodopsin-like"/>
    <property type="match status" value="1"/>
</dbReference>
<evidence type="ECO:0000256" key="5">
    <source>
        <dbReference type="SAM" id="Phobius"/>
    </source>
</evidence>
<accession>A0AA39HE55</accession>
<feature type="transmembrane region" description="Helical" evidence="5">
    <location>
        <begin position="136"/>
        <end position="154"/>
    </location>
</feature>
<dbReference type="PANTHER" id="PTHR23017:SF3">
    <property type="entry name" value="G-PROTEIN COUPLED RECEPTORS FAMILY 1 PROFILE DOMAIN-CONTAINING PROTEIN"/>
    <property type="match status" value="1"/>
</dbReference>
<feature type="transmembrane region" description="Helical" evidence="5">
    <location>
        <begin position="53"/>
        <end position="76"/>
    </location>
</feature>
<sequence length="320" mass="35820">MSLVLVDSLHMVSLEDSVAAFVMFTLCVSGLFVSSLAILFVRRTKALRNVFGSLCLSHAVADIGVLLIILLYAVPVTLLPKTFVASRFVETISPRIGQLGILLWNVCVYSHLLIAGNRFVAICFPLRFQAVPQRSFFVVAVEGCVWCFGVAHSIPYSWPQCGFTYNPRSHLWDFAPNACGGALMFVDFIEGLSCVSAIVALDLVTFFKIRCAKPFAGSWSQAENRRRNRQQIIFFVQGCCQGSLFIAKLLSFYFFSNWNADRWYLFATTSVAWQLSHVLDGVVLLVFNPEFRRRFRKTLKVRQVAGANVASSSHITSTLR</sequence>
<dbReference type="AlphaFoldDB" id="A0AA39HE55"/>
<keyword evidence="4 5" id="KW-0472">Membrane</keyword>
<evidence type="ECO:0000256" key="1">
    <source>
        <dbReference type="ARBA" id="ARBA00004370"/>
    </source>
</evidence>
<dbReference type="Proteomes" id="UP001175271">
    <property type="component" value="Unassembled WGS sequence"/>
</dbReference>
<feature type="transmembrane region" description="Helical" evidence="5">
    <location>
        <begin position="96"/>
        <end position="115"/>
    </location>
</feature>
<feature type="domain" description="G-protein coupled receptors family 1 profile" evidence="6">
    <location>
        <begin position="33"/>
        <end position="155"/>
    </location>
</feature>
<evidence type="ECO:0000256" key="2">
    <source>
        <dbReference type="ARBA" id="ARBA00022692"/>
    </source>
</evidence>
<feature type="transmembrane region" description="Helical" evidence="5">
    <location>
        <begin position="174"/>
        <end position="204"/>
    </location>
</feature>
<dbReference type="InterPro" id="IPR017452">
    <property type="entry name" value="GPCR_Rhodpsn_7TM"/>
</dbReference>
<evidence type="ECO:0000313" key="8">
    <source>
        <dbReference type="Proteomes" id="UP001175271"/>
    </source>
</evidence>
<protein>
    <recommendedName>
        <fullName evidence="6">G-protein coupled receptors family 1 profile domain-containing protein</fullName>
    </recommendedName>
</protein>
<dbReference type="PANTHER" id="PTHR23017">
    <property type="entry name" value="SERPENTINE RECEPTOR, CLASS X"/>
    <property type="match status" value="1"/>
</dbReference>
<dbReference type="EMBL" id="JAUCMV010000004">
    <property type="protein sequence ID" value="KAK0404182.1"/>
    <property type="molecule type" value="Genomic_DNA"/>
</dbReference>
<proteinExistence type="predicted"/>
<gene>
    <name evidence="7" type="ORF">QR680_017328</name>
</gene>
<reference evidence="7" key="1">
    <citation type="submission" date="2023-06" db="EMBL/GenBank/DDBJ databases">
        <title>Genomic analysis of the entomopathogenic nematode Steinernema hermaphroditum.</title>
        <authorList>
            <person name="Schwarz E.M."/>
            <person name="Heppert J.K."/>
            <person name="Baniya A."/>
            <person name="Schwartz H.T."/>
            <person name="Tan C.-H."/>
            <person name="Antoshechkin I."/>
            <person name="Sternberg P.W."/>
            <person name="Goodrich-Blair H."/>
            <person name="Dillman A.R."/>
        </authorList>
    </citation>
    <scope>NUCLEOTIDE SEQUENCE</scope>
    <source>
        <strain evidence="7">PS9179</strain>
        <tissue evidence="7">Whole animal</tissue>
    </source>
</reference>
<dbReference type="Gene3D" id="1.20.1070.10">
    <property type="entry name" value="Rhodopsin 7-helix transmembrane proteins"/>
    <property type="match status" value="1"/>
</dbReference>
<dbReference type="InterPro" id="IPR019430">
    <property type="entry name" value="7TM_GPCR_serpentine_rcpt_Srx"/>
</dbReference>
<evidence type="ECO:0000256" key="3">
    <source>
        <dbReference type="ARBA" id="ARBA00022989"/>
    </source>
</evidence>
<comment type="subcellular location">
    <subcellularLocation>
        <location evidence="1">Membrane</location>
    </subcellularLocation>
</comment>
<keyword evidence="2 5" id="KW-0812">Transmembrane</keyword>